<evidence type="ECO:0000313" key="4">
    <source>
        <dbReference type="Proteomes" id="UP000247763"/>
    </source>
</evidence>
<accession>A0A2Z3HPN2</accession>
<reference evidence="4" key="1">
    <citation type="submission" date="2018-05" db="EMBL/GenBank/DDBJ databases">
        <title>Genome sequencing of Phenylobacterium sp. HYN0004.</title>
        <authorList>
            <person name="Yi H."/>
            <person name="Baek C."/>
        </authorList>
    </citation>
    <scope>NUCLEOTIDE SEQUENCE [LARGE SCALE GENOMIC DNA]</scope>
    <source>
        <strain evidence="4">HYN0004</strain>
    </source>
</reference>
<dbReference type="RefSeq" id="WP_110450899.1">
    <property type="nucleotide sequence ID" value="NZ_CP029479.1"/>
</dbReference>
<protein>
    <submittedName>
        <fullName evidence="3">Alpha/beta hydrolase</fullName>
    </submittedName>
</protein>
<dbReference type="InterPro" id="IPR013094">
    <property type="entry name" value="AB_hydrolase_3"/>
</dbReference>
<dbReference type="Pfam" id="PF07859">
    <property type="entry name" value="Abhydrolase_3"/>
    <property type="match status" value="1"/>
</dbReference>
<dbReference type="Gene3D" id="3.40.50.1820">
    <property type="entry name" value="alpha/beta hydrolase"/>
    <property type="match status" value="1"/>
</dbReference>
<evidence type="ECO:0000256" key="1">
    <source>
        <dbReference type="ARBA" id="ARBA00022801"/>
    </source>
</evidence>
<gene>
    <name evidence="3" type="ORF">HYN04_11580</name>
</gene>
<dbReference type="KEGG" id="phb:HYN04_11580"/>
<dbReference type="GO" id="GO:0016787">
    <property type="term" value="F:hydrolase activity"/>
    <property type="evidence" value="ECO:0007669"/>
    <property type="project" value="UniProtKB-KW"/>
</dbReference>
<organism evidence="3 4">
    <name type="scientific">Phenylobacterium parvum</name>
    <dbReference type="NCBI Taxonomy" id="2201350"/>
    <lineage>
        <taxon>Bacteria</taxon>
        <taxon>Pseudomonadati</taxon>
        <taxon>Pseudomonadota</taxon>
        <taxon>Alphaproteobacteria</taxon>
        <taxon>Caulobacterales</taxon>
        <taxon>Caulobacteraceae</taxon>
        <taxon>Phenylobacterium</taxon>
    </lineage>
</organism>
<keyword evidence="1 3" id="KW-0378">Hydrolase</keyword>
<dbReference type="InterPro" id="IPR050300">
    <property type="entry name" value="GDXG_lipolytic_enzyme"/>
</dbReference>
<evidence type="ECO:0000313" key="3">
    <source>
        <dbReference type="EMBL" id="AWM78333.1"/>
    </source>
</evidence>
<dbReference type="AlphaFoldDB" id="A0A2Z3HPN2"/>
<name>A0A2Z3HPN2_9CAUL</name>
<evidence type="ECO:0000259" key="2">
    <source>
        <dbReference type="Pfam" id="PF07859"/>
    </source>
</evidence>
<keyword evidence="4" id="KW-1185">Reference proteome</keyword>
<sequence>MSRSGQAQAVLSWILSLPAPVLRLLSGGAATYREGRTLDPRLQFLAAGARRGRPMSAMTPEEARRASAAAFRATAEAPPAGVRVEALTVPGGAGDRPARLYRPARGSPEVPVLVFAHMGGGVIGDLDTVDGFCGRLAEALGGPVLSVDYRLAPEHRSPAGYEDVLAAFRWARDTGVGLGAAPGRAAIGGDSMGGLFAAAVAQEMHRTGEPGPELQLLIYPCVDLASETPSMTTFADAFPLDRATMEWFVGHYLPPGEDPADPRLSPGRTADLSGLAPAIIATAGFDPLVDQGEAYARRLVAAGVPVDYRRYDSLVHGFTAFAGVIPEARRACAEIAALAAARLSQTLQKD</sequence>
<proteinExistence type="predicted"/>
<dbReference type="PANTHER" id="PTHR48081">
    <property type="entry name" value="AB HYDROLASE SUPERFAMILY PROTEIN C4A8.06C"/>
    <property type="match status" value="1"/>
</dbReference>
<dbReference type="EMBL" id="CP029479">
    <property type="protein sequence ID" value="AWM78333.1"/>
    <property type="molecule type" value="Genomic_DNA"/>
</dbReference>
<feature type="domain" description="Alpha/beta hydrolase fold-3" evidence="2">
    <location>
        <begin position="113"/>
        <end position="319"/>
    </location>
</feature>
<dbReference type="Proteomes" id="UP000247763">
    <property type="component" value="Chromosome"/>
</dbReference>
<dbReference type="InterPro" id="IPR029058">
    <property type="entry name" value="AB_hydrolase_fold"/>
</dbReference>
<dbReference type="OrthoDB" id="9806180at2"/>
<dbReference type="PANTHER" id="PTHR48081:SF8">
    <property type="entry name" value="ALPHA_BETA HYDROLASE FOLD-3 DOMAIN-CONTAINING PROTEIN-RELATED"/>
    <property type="match status" value="1"/>
</dbReference>
<dbReference type="SUPFAM" id="SSF53474">
    <property type="entry name" value="alpha/beta-Hydrolases"/>
    <property type="match status" value="1"/>
</dbReference>